<evidence type="ECO:0000256" key="2">
    <source>
        <dbReference type="SAM" id="SignalP"/>
    </source>
</evidence>
<sequence>MVCLMFHVSVGMVLLQQEESQLAKITRDSSKITAEQVHGLMSQVIKDILFNSVRQSSRTQPSLRSSSGPEPMVEA</sequence>
<reference evidence="4 5" key="1">
    <citation type="journal article" date="2016" name="DNA Res.">
        <title>The draft genome of MD-2 pineapple using hybrid error correction of long reads.</title>
        <authorList>
            <person name="Redwan R.M."/>
            <person name="Saidin A."/>
            <person name="Kumar S.V."/>
        </authorList>
    </citation>
    <scope>NUCLEOTIDE SEQUENCE [LARGE SCALE GENOMIC DNA]</scope>
    <source>
        <strain evidence="5">cv. MD2</strain>
        <tissue evidence="4">Leaf</tissue>
    </source>
</reference>
<organism evidence="4 5">
    <name type="scientific">Ananas comosus</name>
    <name type="common">Pineapple</name>
    <name type="synonym">Ananas ananas</name>
    <dbReference type="NCBI Taxonomy" id="4615"/>
    <lineage>
        <taxon>Eukaryota</taxon>
        <taxon>Viridiplantae</taxon>
        <taxon>Streptophyta</taxon>
        <taxon>Embryophyta</taxon>
        <taxon>Tracheophyta</taxon>
        <taxon>Spermatophyta</taxon>
        <taxon>Magnoliopsida</taxon>
        <taxon>Liliopsida</taxon>
        <taxon>Poales</taxon>
        <taxon>Bromeliaceae</taxon>
        <taxon>Bromelioideae</taxon>
        <taxon>Ananas</taxon>
    </lineage>
</organism>
<evidence type="ECO:0000313" key="5">
    <source>
        <dbReference type="Proteomes" id="UP000092600"/>
    </source>
</evidence>
<keyword evidence="2" id="KW-0732">Signal</keyword>
<feature type="domain" description="Cop9 signalosome subunit 5 C-terminal" evidence="3">
    <location>
        <begin position="16"/>
        <end position="51"/>
    </location>
</feature>
<accession>A0A199W1V0</accession>
<proteinExistence type="predicted"/>
<feature type="compositionally biased region" description="Low complexity" evidence="1">
    <location>
        <begin position="54"/>
        <end position="67"/>
    </location>
</feature>
<comment type="caution">
    <text evidence="4">The sequence shown here is derived from an EMBL/GenBank/DDBJ whole genome shotgun (WGS) entry which is preliminary data.</text>
</comment>
<dbReference type="InterPro" id="IPR040961">
    <property type="entry name" value="CSN5_C"/>
</dbReference>
<evidence type="ECO:0000259" key="3">
    <source>
        <dbReference type="Pfam" id="PF18323"/>
    </source>
</evidence>
<dbReference type="Pfam" id="PF18323">
    <property type="entry name" value="CSN5_C"/>
    <property type="match status" value="1"/>
</dbReference>
<name>A0A199W1V0_ANACO</name>
<evidence type="ECO:0000256" key="1">
    <source>
        <dbReference type="SAM" id="MobiDB-lite"/>
    </source>
</evidence>
<feature type="chain" id="PRO_5012068404" evidence="2">
    <location>
        <begin position="16"/>
        <end position="75"/>
    </location>
</feature>
<dbReference type="STRING" id="4615.A0A199W1V0"/>
<feature type="signal peptide" evidence="2">
    <location>
        <begin position="1"/>
        <end position="15"/>
    </location>
</feature>
<feature type="region of interest" description="Disordered" evidence="1">
    <location>
        <begin position="54"/>
        <end position="75"/>
    </location>
</feature>
<protein>
    <submittedName>
        <fullName evidence="4">COP9 signalosome complex subunit 5b</fullName>
    </submittedName>
</protein>
<dbReference type="Proteomes" id="UP000092600">
    <property type="component" value="Unassembled WGS sequence"/>
</dbReference>
<dbReference type="AlphaFoldDB" id="A0A199W1V0"/>
<gene>
    <name evidence="4" type="ORF">ACMD2_14172</name>
</gene>
<evidence type="ECO:0000313" key="4">
    <source>
        <dbReference type="EMBL" id="OAY83183.1"/>
    </source>
</evidence>
<dbReference type="EMBL" id="LSRQ01000377">
    <property type="protein sequence ID" value="OAY83183.1"/>
    <property type="molecule type" value="Genomic_DNA"/>
</dbReference>